<sequence length="45" mass="4969">MEGLPPEVTGLPDGRYVLEVTFRVAPWHLIRRATVLLRGAVPTSP</sequence>
<protein>
    <submittedName>
        <fullName evidence="1">Uncharacterized protein</fullName>
    </submittedName>
</protein>
<keyword evidence="2" id="KW-1185">Reference proteome</keyword>
<comment type="caution">
    <text evidence="1">The sequence shown here is derived from an EMBL/GenBank/DDBJ whole genome shotgun (WGS) entry which is preliminary data.</text>
</comment>
<accession>A0A7C9MB52</accession>
<dbReference type="Proteomes" id="UP000483286">
    <property type="component" value="Unassembled WGS sequence"/>
</dbReference>
<evidence type="ECO:0000313" key="2">
    <source>
        <dbReference type="Proteomes" id="UP000483286"/>
    </source>
</evidence>
<name>A0A7C9MB52_9DEIO</name>
<gene>
    <name evidence="1" type="ORF">GO986_19255</name>
</gene>
<organism evidence="1 2">
    <name type="scientific">Deinococcus arboris</name>
    <dbReference type="NCBI Taxonomy" id="2682977"/>
    <lineage>
        <taxon>Bacteria</taxon>
        <taxon>Thermotogati</taxon>
        <taxon>Deinococcota</taxon>
        <taxon>Deinococci</taxon>
        <taxon>Deinococcales</taxon>
        <taxon>Deinococcaceae</taxon>
        <taxon>Deinococcus</taxon>
    </lineage>
</organism>
<dbReference type="EMBL" id="WQLB01000036">
    <property type="protein sequence ID" value="MVN88883.1"/>
    <property type="molecule type" value="Genomic_DNA"/>
</dbReference>
<evidence type="ECO:0000313" key="1">
    <source>
        <dbReference type="EMBL" id="MVN88883.1"/>
    </source>
</evidence>
<proteinExistence type="predicted"/>
<reference evidence="1 2" key="1">
    <citation type="submission" date="2019-12" db="EMBL/GenBank/DDBJ databases">
        <title>Deinococcus sp. HMF7620 Genome sequencing and assembly.</title>
        <authorList>
            <person name="Kang H."/>
            <person name="Kim H."/>
            <person name="Joh K."/>
        </authorList>
    </citation>
    <scope>NUCLEOTIDE SEQUENCE [LARGE SCALE GENOMIC DNA]</scope>
    <source>
        <strain evidence="1 2">HMF7620</strain>
    </source>
</reference>
<dbReference type="AlphaFoldDB" id="A0A7C9MB52"/>
<dbReference type="RefSeq" id="WP_157461085.1">
    <property type="nucleotide sequence ID" value="NZ_WQLB01000036.1"/>
</dbReference>